<dbReference type="InterPro" id="IPR011042">
    <property type="entry name" value="6-blade_b-propeller_TolB-like"/>
</dbReference>
<sequence>MVFVDHQNDRLVIHNANGLFDCEIPVPHSPIDVTCIEENTVAVTHNIEPYHIEIINIANRKIVKRIKTSNVSYGITNKGGRLLYYELGRVIQIADVTNESTVTTVVKVDGEHHWDYVTTLKDKIYHTSYNSNTVTCYEVTGQKVWEYQDKLILKGIRGEAVDNDYNVYVVSHGNDSVVVVSPDGQHARRLLGEENGIKYPYGIHFDQGRNILLVSNLYGKAFLYNIK</sequence>
<reference evidence="1 2" key="1">
    <citation type="submission" date="2020-06" db="EMBL/GenBank/DDBJ databases">
        <authorList>
            <person name="Li R."/>
            <person name="Bekaert M."/>
        </authorList>
    </citation>
    <scope>NUCLEOTIDE SEQUENCE [LARGE SCALE GENOMIC DNA]</scope>
    <source>
        <strain evidence="2">wild</strain>
    </source>
</reference>
<evidence type="ECO:0000313" key="2">
    <source>
        <dbReference type="Proteomes" id="UP000507470"/>
    </source>
</evidence>
<dbReference type="SUPFAM" id="SSF63829">
    <property type="entry name" value="Calcium-dependent phosphotriesterase"/>
    <property type="match status" value="1"/>
</dbReference>
<keyword evidence="2" id="KW-1185">Reference proteome</keyword>
<organism evidence="1 2">
    <name type="scientific">Mytilus coruscus</name>
    <name type="common">Sea mussel</name>
    <dbReference type="NCBI Taxonomy" id="42192"/>
    <lineage>
        <taxon>Eukaryota</taxon>
        <taxon>Metazoa</taxon>
        <taxon>Spiralia</taxon>
        <taxon>Lophotrochozoa</taxon>
        <taxon>Mollusca</taxon>
        <taxon>Bivalvia</taxon>
        <taxon>Autobranchia</taxon>
        <taxon>Pteriomorphia</taxon>
        <taxon>Mytilida</taxon>
        <taxon>Mytiloidea</taxon>
        <taxon>Mytilidae</taxon>
        <taxon>Mytilinae</taxon>
        <taxon>Mytilus</taxon>
    </lineage>
</organism>
<gene>
    <name evidence="1" type="ORF">MCOR_11182</name>
</gene>
<dbReference type="EMBL" id="CACVKT020001887">
    <property type="protein sequence ID" value="CAC5373384.1"/>
    <property type="molecule type" value="Genomic_DNA"/>
</dbReference>
<evidence type="ECO:0000313" key="1">
    <source>
        <dbReference type="EMBL" id="CAC5373384.1"/>
    </source>
</evidence>
<dbReference type="Gene3D" id="2.120.10.30">
    <property type="entry name" value="TolB, C-terminal domain"/>
    <property type="match status" value="1"/>
</dbReference>
<protein>
    <submittedName>
        <fullName evidence="1">Uncharacterized protein</fullName>
    </submittedName>
</protein>
<accession>A0A6J8ATH2</accession>
<dbReference type="Proteomes" id="UP000507470">
    <property type="component" value="Unassembled WGS sequence"/>
</dbReference>
<proteinExistence type="predicted"/>
<name>A0A6J8ATH2_MYTCO</name>
<dbReference type="AlphaFoldDB" id="A0A6J8ATH2"/>
<dbReference type="OrthoDB" id="6131067at2759"/>